<organism evidence="1 2">
    <name type="scientific">Dactylosporangium maewongense</name>
    <dbReference type="NCBI Taxonomy" id="634393"/>
    <lineage>
        <taxon>Bacteria</taxon>
        <taxon>Bacillati</taxon>
        <taxon>Actinomycetota</taxon>
        <taxon>Actinomycetes</taxon>
        <taxon>Micromonosporales</taxon>
        <taxon>Micromonosporaceae</taxon>
        <taxon>Dactylosporangium</taxon>
    </lineage>
</organism>
<gene>
    <name evidence="1" type="ORF">GCM10009827_081350</name>
</gene>
<dbReference type="EMBL" id="BAAAQD010000020">
    <property type="protein sequence ID" value="GAA1548733.1"/>
    <property type="molecule type" value="Genomic_DNA"/>
</dbReference>
<name>A0ABP4MQH1_9ACTN</name>
<reference evidence="2" key="1">
    <citation type="journal article" date="2019" name="Int. J. Syst. Evol. Microbiol.">
        <title>The Global Catalogue of Microorganisms (GCM) 10K type strain sequencing project: providing services to taxonomists for standard genome sequencing and annotation.</title>
        <authorList>
            <consortium name="The Broad Institute Genomics Platform"/>
            <consortium name="The Broad Institute Genome Sequencing Center for Infectious Disease"/>
            <person name="Wu L."/>
            <person name="Ma J."/>
        </authorList>
    </citation>
    <scope>NUCLEOTIDE SEQUENCE [LARGE SCALE GENOMIC DNA]</scope>
    <source>
        <strain evidence="2">JCM 15933</strain>
    </source>
</reference>
<protein>
    <recommendedName>
        <fullName evidence="3">Lipoprotein</fullName>
    </recommendedName>
</protein>
<comment type="caution">
    <text evidence="1">The sequence shown here is derived from an EMBL/GenBank/DDBJ whole genome shotgun (WGS) entry which is preliminary data.</text>
</comment>
<proteinExistence type="predicted"/>
<accession>A0ABP4MQH1</accession>
<evidence type="ECO:0008006" key="3">
    <source>
        <dbReference type="Google" id="ProtNLM"/>
    </source>
</evidence>
<sequence length="204" mass="21838">MTQPSKPPGDGQSAPWILMTMRALPRHRLAGLAVLVTAGLAWLTACDDAVHHAPSTKMLIGVSNAGGTPSLEVRFCSGQRTQFIVLHDDTTPTALPTAARTQGDFSDDLWHITNQSDNRSSYTVQFGTVPAGWRDDRSGPIALSPDTEYSLRAHGGPMPSVRVTFTGSEVTALTDGQILTVGEDNVSETVMSSADFEAEAKRRC</sequence>
<evidence type="ECO:0000313" key="2">
    <source>
        <dbReference type="Proteomes" id="UP001501470"/>
    </source>
</evidence>
<keyword evidence="2" id="KW-1185">Reference proteome</keyword>
<dbReference type="Proteomes" id="UP001501470">
    <property type="component" value="Unassembled WGS sequence"/>
</dbReference>
<evidence type="ECO:0000313" key="1">
    <source>
        <dbReference type="EMBL" id="GAA1548733.1"/>
    </source>
</evidence>